<evidence type="ECO:0000256" key="2">
    <source>
        <dbReference type="SAM" id="MobiDB-lite"/>
    </source>
</evidence>
<evidence type="ECO:0000313" key="5">
    <source>
        <dbReference type="Proteomes" id="UP000004263"/>
    </source>
</evidence>
<feature type="transmembrane region" description="Helical" evidence="3">
    <location>
        <begin position="23"/>
        <end position="44"/>
    </location>
</feature>
<keyword evidence="5" id="KW-1185">Reference proteome</keyword>
<proteinExistence type="predicted"/>
<keyword evidence="3" id="KW-0472">Membrane</keyword>
<organism evidence="4 5">
    <name type="scientific">Bermanella marisrubri</name>
    <dbReference type="NCBI Taxonomy" id="207949"/>
    <lineage>
        <taxon>Bacteria</taxon>
        <taxon>Pseudomonadati</taxon>
        <taxon>Pseudomonadota</taxon>
        <taxon>Gammaproteobacteria</taxon>
        <taxon>Oceanospirillales</taxon>
        <taxon>Oceanospirillaceae</taxon>
        <taxon>Bermanella</taxon>
    </lineage>
</organism>
<name>Q1MXQ7_9GAMM</name>
<evidence type="ECO:0000256" key="3">
    <source>
        <dbReference type="SAM" id="Phobius"/>
    </source>
</evidence>
<comment type="caution">
    <text evidence="4">The sequence shown here is derived from an EMBL/GenBank/DDBJ whole genome shotgun (WGS) entry which is preliminary data.</text>
</comment>
<sequence>MAVVKGSKQNKLTVVSYDPWSRFWRRLLVLILITGLAIAGYFYGRYETLQLQAQAIAERDQLLIDLEEAEEKIASYSQRVIMLEKGGEVDRRSTEGLRQNMVDLREQIATLQEEVAFYKGIMAPSSRKQDLRVQKVEIDKTLAERTFRYKIVVTQVGTNQTFVSGLAGVNVVGALNGQQKTYGLRDVSDDVQDYGIKYRFRYFQEIEGEMVLPEGFEPEYVEVILQSSGSRSKRLEKSFPWPGKEQANAEQ</sequence>
<keyword evidence="1" id="KW-0175">Coiled coil</keyword>
<dbReference type="HOGENOM" id="CLU_080432_1_0_6"/>
<keyword evidence="3" id="KW-1133">Transmembrane helix</keyword>
<dbReference type="Pfam" id="PF20567">
    <property type="entry name" value="DUF6776"/>
    <property type="match status" value="1"/>
</dbReference>
<accession>Q1MXQ7</accession>
<feature type="region of interest" description="Disordered" evidence="2">
    <location>
        <begin position="228"/>
        <end position="251"/>
    </location>
</feature>
<keyword evidence="3" id="KW-0812">Transmembrane</keyword>
<evidence type="ECO:0000313" key="4">
    <source>
        <dbReference type="EMBL" id="EAT10760.1"/>
    </source>
</evidence>
<reference evidence="4 5" key="1">
    <citation type="submission" date="2006-03" db="EMBL/GenBank/DDBJ databases">
        <authorList>
            <person name="Pinhassi J."/>
            <person name="Pedros-Alio C."/>
            <person name="Ferriera S."/>
            <person name="Johnson J."/>
            <person name="Kravitz S."/>
            <person name="Halpern A."/>
            <person name="Remington K."/>
            <person name="Beeson K."/>
            <person name="Tran B."/>
            <person name="Rogers Y.-H."/>
            <person name="Friedman R."/>
            <person name="Venter J.C."/>
        </authorList>
    </citation>
    <scope>NUCLEOTIDE SEQUENCE [LARGE SCALE GENOMIC DNA]</scope>
    <source>
        <strain evidence="4 5">RED65</strain>
    </source>
</reference>
<evidence type="ECO:0000256" key="1">
    <source>
        <dbReference type="SAM" id="Coils"/>
    </source>
</evidence>
<dbReference type="EMBL" id="AAQH01000035">
    <property type="protein sequence ID" value="EAT10760.1"/>
    <property type="molecule type" value="Genomic_DNA"/>
</dbReference>
<dbReference type="STRING" id="207949.RED65_11822"/>
<dbReference type="AlphaFoldDB" id="Q1MXQ7"/>
<dbReference type="RefSeq" id="WP_007018810.1">
    <property type="nucleotide sequence ID" value="NZ_CH724118.1"/>
</dbReference>
<gene>
    <name evidence="4" type="ORF">RED65_11822</name>
</gene>
<dbReference type="InterPro" id="IPR046703">
    <property type="entry name" value="DUF6776"/>
</dbReference>
<dbReference type="OrthoDB" id="7056878at2"/>
<dbReference type="Proteomes" id="UP000004263">
    <property type="component" value="Unassembled WGS sequence"/>
</dbReference>
<protein>
    <submittedName>
        <fullName evidence="4">Uncharacterized protein</fullName>
    </submittedName>
</protein>
<feature type="coiled-coil region" evidence="1">
    <location>
        <begin position="52"/>
        <end position="121"/>
    </location>
</feature>